<feature type="region of interest" description="Disordered" evidence="3">
    <location>
        <begin position="124"/>
        <end position="167"/>
    </location>
</feature>
<evidence type="ECO:0000256" key="2">
    <source>
        <dbReference type="ARBA" id="ARBA00022581"/>
    </source>
</evidence>
<feature type="compositionally biased region" description="Basic and acidic residues" evidence="3">
    <location>
        <begin position="146"/>
        <end position="157"/>
    </location>
</feature>
<name>A0A0S2MST6_9GEMI</name>
<feature type="compositionally biased region" description="Low complexity" evidence="3">
    <location>
        <begin position="158"/>
        <end position="167"/>
    </location>
</feature>
<gene>
    <name evidence="4" type="primary">C4</name>
</gene>
<evidence type="ECO:0000256" key="3">
    <source>
        <dbReference type="SAM" id="MobiDB-lite"/>
    </source>
</evidence>
<evidence type="ECO:0000256" key="1">
    <source>
        <dbReference type="ARBA" id="ARBA00008996"/>
    </source>
</evidence>
<comment type="similarity">
    <text evidence="1">Belongs to the geminiviridae protein AC4/C4 family.</text>
</comment>
<feature type="compositionally biased region" description="Polar residues" evidence="3">
    <location>
        <begin position="124"/>
        <end position="144"/>
    </location>
</feature>
<accession>A0A0S2MST6</accession>
<protein>
    <submittedName>
        <fullName evidence="4">CR protein</fullName>
    </submittedName>
</protein>
<dbReference type="InterPro" id="IPR002488">
    <property type="entry name" value="Gemini_C4"/>
</dbReference>
<proteinExistence type="inferred from homology"/>
<reference evidence="4" key="1">
    <citation type="submission" date="2015-05" db="EMBL/GenBank/DDBJ databases">
        <title>Diversity of Cotton leaf curl Burewala virus in Pakistan.</title>
        <authorList>
            <person name="Shuja M.N."/>
            <person name="Tahir M."/>
        </authorList>
    </citation>
    <scope>NUCLEOTIDE SEQUENCE</scope>
    <source>
        <strain evidence="4">C-52</strain>
    </source>
</reference>
<organism evidence="4">
    <name type="scientific">Cotton leaf curl Kokhran virus - Burewala</name>
    <dbReference type="NCBI Taxonomy" id="1762015"/>
    <lineage>
        <taxon>Viruses</taxon>
        <taxon>Monodnaviria</taxon>
        <taxon>Shotokuvirae</taxon>
        <taxon>Cressdnaviricota</taxon>
        <taxon>Repensiviricetes</taxon>
        <taxon>Geplafuvirales</taxon>
        <taxon>Geminiviridae</taxon>
        <taxon>Begomovirus</taxon>
        <taxon>Begomovirus gossypikokranense</taxon>
        <taxon>Cotton leaf curl Kokhran virus</taxon>
    </lineage>
</organism>
<dbReference type="Pfam" id="PF01492">
    <property type="entry name" value="Gemini_C4"/>
    <property type="match status" value="1"/>
</dbReference>
<evidence type="ECO:0000313" key="4">
    <source>
        <dbReference type="EMBL" id="ALO78603.1"/>
    </source>
</evidence>
<dbReference type="EMBL" id="KR815998">
    <property type="protein sequence ID" value="ALO78603.1"/>
    <property type="molecule type" value="Genomic_DNA"/>
</dbReference>
<keyword evidence="2" id="KW-0945">Host-virus interaction</keyword>
<sequence length="181" mass="20476">MPFGDTINCIQSPIPRVKAHQLSLIDQSQWLPPNVLKYKPKIISSLIHSAHSLKRKHFPKFKPSTHPRIKNTSNSAESYTKMGALISMCSSSSRANSSARITDSSTWYPQPDQHISIRTFRELNQAQMSRPTSTRTGTLSSGESFRSMEDQQEEDSRQPTTLTPQHLTQALSQRLLESLRN</sequence>